<dbReference type="InterPro" id="IPR050109">
    <property type="entry name" value="HTH-type_TetR-like_transc_reg"/>
</dbReference>
<evidence type="ECO:0000256" key="2">
    <source>
        <dbReference type="PROSITE-ProRule" id="PRU00335"/>
    </source>
</evidence>
<proteinExistence type="predicted"/>
<accession>A0A974PLB5</accession>
<evidence type="ECO:0000256" key="1">
    <source>
        <dbReference type="ARBA" id="ARBA00023125"/>
    </source>
</evidence>
<dbReference type="Pfam" id="PF17939">
    <property type="entry name" value="TetR_C_30"/>
    <property type="match status" value="1"/>
</dbReference>
<evidence type="ECO:0000256" key="3">
    <source>
        <dbReference type="SAM" id="MobiDB-lite"/>
    </source>
</evidence>
<dbReference type="InterPro" id="IPR041586">
    <property type="entry name" value="PsrA_TetR_C"/>
</dbReference>
<feature type="region of interest" description="Disordered" evidence="3">
    <location>
        <begin position="1"/>
        <end position="56"/>
    </location>
</feature>
<keyword evidence="6" id="KW-1185">Reference proteome</keyword>
<dbReference type="PANTHER" id="PTHR30055:SF219">
    <property type="entry name" value="TRANSCRIPTIONAL REGULATORY PROTEIN"/>
    <property type="match status" value="1"/>
</dbReference>
<dbReference type="PROSITE" id="PS50977">
    <property type="entry name" value="HTH_TETR_2"/>
    <property type="match status" value="1"/>
</dbReference>
<dbReference type="PRINTS" id="PR00455">
    <property type="entry name" value="HTHTETR"/>
</dbReference>
<keyword evidence="1 2" id="KW-0238">DNA-binding</keyword>
<dbReference type="KEGG" id="xdi:EZH22_22105"/>
<organism evidence="5 6">
    <name type="scientific">Xanthobacter dioxanivorans</name>
    <dbReference type="NCBI Taxonomy" id="2528964"/>
    <lineage>
        <taxon>Bacteria</taxon>
        <taxon>Pseudomonadati</taxon>
        <taxon>Pseudomonadota</taxon>
        <taxon>Alphaproteobacteria</taxon>
        <taxon>Hyphomicrobiales</taxon>
        <taxon>Xanthobacteraceae</taxon>
        <taxon>Xanthobacter</taxon>
    </lineage>
</organism>
<dbReference type="InterPro" id="IPR009057">
    <property type="entry name" value="Homeodomain-like_sf"/>
</dbReference>
<feature type="domain" description="HTH tetR-type" evidence="4">
    <location>
        <begin position="53"/>
        <end position="113"/>
    </location>
</feature>
<dbReference type="AlphaFoldDB" id="A0A974PLB5"/>
<dbReference type="EMBL" id="CP063362">
    <property type="protein sequence ID" value="QRG05713.1"/>
    <property type="molecule type" value="Genomic_DNA"/>
</dbReference>
<dbReference type="RefSeq" id="WP_203192582.1">
    <property type="nucleotide sequence ID" value="NZ_CP063362.1"/>
</dbReference>
<dbReference type="Pfam" id="PF00440">
    <property type="entry name" value="TetR_N"/>
    <property type="match status" value="1"/>
</dbReference>
<dbReference type="Gene3D" id="1.10.357.10">
    <property type="entry name" value="Tetracycline Repressor, domain 2"/>
    <property type="match status" value="1"/>
</dbReference>
<evidence type="ECO:0000313" key="6">
    <source>
        <dbReference type="Proteomes" id="UP000596427"/>
    </source>
</evidence>
<dbReference type="GO" id="GO:0003700">
    <property type="term" value="F:DNA-binding transcription factor activity"/>
    <property type="evidence" value="ECO:0007669"/>
    <property type="project" value="TreeGrafter"/>
</dbReference>
<dbReference type="SUPFAM" id="SSF48498">
    <property type="entry name" value="Tetracyclin repressor-like, C-terminal domain"/>
    <property type="match status" value="1"/>
</dbReference>
<evidence type="ECO:0000259" key="4">
    <source>
        <dbReference type="PROSITE" id="PS50977"/>
    </source>
</evidence>
<reference evidence="5 6" key="1">
    <citation type="submission" date="2020-10" db="EMBL/GenBank/DDBJ databases">
        <title>Degradation of 1,4-Dioxane by Xanthobacter sp. YN2, via a Novel Group-2 Soluble Di-Iron Monooxygenase.</title>
        <authorList>
            <person name="Ma F."/>
            <person name="Wang Y."/>
            <person name="Yang J."/>
            <person name="Guo H."/>
            <person name="Su D."/>
            <person name="Yu L."/>
        </authorList>
    </citation>
    <scope>NUCLEOTIDE SEQUENCE [LARGE SCALE GENOMIC DNA]</scope>
    <source>
        <strain evidence="5 6">YN2</strain>
    </source>
</reference>
<dbReference type="Proteomes" id="UP000596427">
    <property type="component" value="Chromosome"/>
</dbReference>
<evidence type="ECO:0000313" key="5">
    <source>
        <dbReference type="EMBL" id="QRG05713.1"/>
    </source>
</evidence>
<dbReference type="PANTHER" id="PTHR30055">
    <property type="entry name" value="HTH-TYPE TRANSCRIPTIONAL REGULATOR RUTR"/>
    <property type="match status" value="1"/>
</dbReference>
<gene>
    <name evidence="5" type="ORF">EZH22_22105</name>
</gene>
<sequence length="258" mass="28173">MGMATQDDTPHRTPRARTPGLRTPDLPGTREAAPLRARGPRRSAVPPGEPQRPDRRQDILASAEALFAERGYAAVSVRDIAARAGVPVALVGYYFGRKPELLATVFEHRQGYLEERIARIRTVGAKGPGPGRIEEIVHAWAEPVVRLHGSASGDSFSLLVARTAWDPGPEASAIIERFYDPLVHAFLDAMRIALPACPEDRLLWAYEYSVGALLMYVADKRIERISGGRATTGDPALFEDFVHFVSAGFHALCRRGGA</sequence>
<protein>
    <submittedName>
        <fullName evidence="5">TetR family transcriptional regulator</fullName>
    </submittedName>
</protein>
<dbReference type="InterPro" id="IPR036271">
    <property type="entry name" value="Tet_transcr_reg_TetR-rel_C_sf"/>
</dbReference>
<dbReference type="InterPro" id="IPR001647">
    <property type="entry name" value="HTH_TetR"/>
</dbReference>
<dbReference type="GO" id="GO:0000976">
    <property type="term" value="F:transcription cis-regulatory region binding"/>
    <property type="evidence" value="ECO:0007669"/>
    <property type="project" value="TreeGrafter"/>
</dbReference>
<feature type="DNA-binding region" description="H-T-H motif" evidence="2">
    <location>
        <begin position="76"/>
        <end position="95"/>
    </location>
</feature>
<name>A0A974PLB5_9HYPH</name>
<dbReference type="SUPFAM" id="SSF46689">
    <property type="entry name" value="Homeodomain-like"/>
    <property type="match status" value="1"/>
</dbReference>